<evidence type="ECO:0000313" key="2">
    <source>
        <dbReference type="EMBL" id="KAK3023706.1"/>
    </source>
</evidence>
<evidence type="ECO:0000256" key="1">
    <source>
        <dbReference type="SAM" id="MobiDB-lite"/>
    </source>
</evidence>
<keyword evidence="3" id="KW-1185">Reference proteome</keyword>
<dbReference type="AlphaFoldDB" id="A0AA88W9V8"/>
<dbReference type="Proteomes" id="UP001188597">
    <property type="component" value="Unassembled WGS sequence"/>
</dbReference>
<evidence type="ECO:0000313" key="3">
    <source>
        <dbReference type="Proteomes" id="UP001188597"/>
    </source>
</evidence>
<proteinExistence type="predicted"/>
<organism evidence="2 3">
    <name type="scientific">Escallonia herrerae</name>
    <dbReference type="NCBI Taxonomy" id="1293975"/>
    <lineage>
        <taxon>Eukaryota</taxon>
        <taxon>Viridiplantae</taxon>
        <taxon>Streptophyta</taxon>
        <taxon>Embryophyta</taxon>
        <taxon>Tracheophyta</taxon>
        <taxon>Spermatophyta</taxon>
        <taxon>Magnoliopsida</taxon>
        <taxon>eudicotyledons</taxon>
        <taxon>Gunneridae</taxon>
        <taxon>Pentapetalae</taxon>
        <taxon>asterids</taxon>
        <taxon>campanulids</taxon>
        <taxon>Escalloniales</taxon>
        <taxon>Escalloniaceae</taxon>
        <taxon>Escallonia</taxon>
    </lineage>
</organism>
<protein>
    <submittedName>
        <fullName evidence="2">Uncharacterized protein</fullName>
    </submittedName>
</protein>
<reference evidence="2" key="1">
    <citation type="submission" date="2022-12" db="EMBL/GenBank/DDBJ databases">
        <title>Draft genome assemblies for two species of Escallonia (Escalloniales).</title>
        <authorList>
            <person name="Chanderbali A."/>
            <person name="Dervinis C."/>
            <person name="Anghel I."/>
            <person name="Soltis D."/>
            <person name="Soltis P."/>
            <person name="Zapata F."/>
        </authorList>
    </citation>
    <scope>NUCLEOTIDE SEQUENCE</scope>
    <source>
        <strain evidence="2">UCBG64.0493</strain>
        <tissue evidence="2">Leaf</tissue>
    </source>
</reference>
<gene>
    <name evidence="2" type="ORF">RJ639_044007</name>
</gene>
<dbReference type="EMBL" id="JAVXUP010000640">
    <property type="protein sequence ID" value="KAK3023706.1"/>
    <property type="molecule type" value="Genomic_DNA"/>
</dbReference>
<feature type="region of interest" description="Disordered" evidence="1">
    <location>
        <begin position="70"/>
        <end position="96"/>
    </location>
</feature>
<accession>A0AA88W9V8</accession>
<name>A0AA88W9V8_9ASTE</name>
<comment type="caution">
    <text evidence="2">The sequence shown here is derived from an EMBL/GenBank/DDBJ whole genome shotgun (WGS) entry which is preliminary data.</text>
</comment>
<sequence length="220" mass="24802">MGTEPAMKPWEQHSAVISIPRFDYNAPTSLLQHSYSEREKSATKEAMSILEKIEWRKLYGVVSSDSDLSEREGKISSHLVGTGPKKGDSSLEESSSMEDMDLFMTKTSMLVKTSPVQSESNSKIELISEHIYEAEPIESSPNLFGRTIQANKPTLTMPLQYIGSSGNCKSQRMIRFNENVATKRSKICIEEAEVHKVVASKVLRLYDFIMLKHFGISYQK</sequence>